<dbReference type="PANTHER" id="PTHR36154:SF1">
    <property type="entry name" value="DNA-BINDING TRANSCRIPTIONAL ACTIVATOR ALPA"/>
    <property type="match status" value="1"/>
</dbReference>
<dbReference type="Pfam" id="PF05930">
    <property type="entry name" value="Phage_AlpA"/>
    <property type="match status" value="1"/>
</dbReference>
<accession>A0A426QG18</accession>
<keyword evidence="2" id="KW-1185">Reference proteome</keyword>
<dbReference type="PANTHER" id="PTHR36154">
    <property type="entry name" value="DNA-BINDING TRANSCRIPTIONAL ACTIVATOR ALPA"/>
    <property type="match status" value="1"/>
</dbReference>
<evidence type="ECO:0000313" key="1">
    <source>
        <dbReference type="EMBL" id="RRQ20692.1"/>
    </source>
</evidence>
<name>A0A426QG18_9GAMM</name>
<dbReference type="EMBL" id="QZMU01000001">
    <property type="protein sequence ID" value="RRQ20692.1"/>
    <property type="molecule type" value="Genomic_DNA"/>
</dbReference>
<comment type="caution">
    <text evidence="1">The sequence shown here is derived from an EMBL/GenBank/DDBJ whole genome shotgun (WGS) entry which is preliminary data.</text>
</comment>
<dbReference type="InterPro" id="IPR052931">
    <property type="entry name" value="Prophage_regulatory_activator"/>
</dbReference>
<reference evidence="1 2" key="1">
    <citation type="journal article" date="2010" name="Int. J. Syst. Evol. Microbiol.">
        <title>Thiohalobacter thiocyanaticus gen. nov., sp. nov., a moderately halophilic, sulfur-oxidizing gammaproteobacterium from hypersaline lakes, that utilizes thiocyanate.</title>
        <authorList>
            <person name="Sorokin D.Y."/>
            <person name="Kovaleva O.L."/>
            <person name="Tourova T.P."/>
            <person name="Muyzer G."/>
        </authorList>
    </citation>
    <scope>NUCLEOTIDE SEQUENCE [LARGE SCALE GENOMIC DNA]</scope>
    <source>
        <strain evidence="1 2">Hrh1</strain>
    </source>
</reference>
<dbReference type="Proteomes" id="UP000287798">
    <property type="component" value="Unassembled WGS sequence"/>
</dbReference>
<dbReference type="AlphaFoldDB" id="A0A426QG18"/>
<dbReference type="InterPro" id="IPR010260">
    <property type="entry name" value="AlpA"/>
</dbReference>
<dbReference type="OrthoDB" id="8455288at2"/>
<dbReference type="InterPro" id="IPR009061">
    <property type="entry name" value="DNA-bd_dom_put_sf"/>
</dbReference>
<evidence type="ECO:0000313" key="2">
    <source>
        <dbReference type="Proteomes" id="UP000287798"/>
    </source>
</evidence>
<dbReference type="Gene3D" id="1.10.238.160">
    <property type="match status" value="1"/>
</dbReference>
<protein>
    <submittedName>
        <fullName evidence="1">AlpA family phage regulatory protein</fullName>
    </submittedName>
</protein>
<proteinExistence type="predicted"/>
<organism evidence="1 2">
    <name type="scientific">Thiohalobacter thiocyanaticus</name>
    <dbReference type="NCBI Taxonomy" id="585455"/>
    <lineage>
        <taxon>Bacteria</taxon>
        <taxon>Pseudomonadati</taxon>
        <taxon>Pseudomonadota</taxon>
        <taxon>Gammaproteobacteria</taxon>
        <taxon>Thiohalobacterales</taxon>
        <taxon>Thiohalobacteraceae</taxon>
        <taxon>Thiohalobacter</taxon>
    </lineage>
</organism>
<sequence>MPAETQIMRLPAVIERTGLSRSTLYRLIQSGEFPAPVRLARRCVGWPTDSVDSWLRSRLSEDNTRS</sequence>
<dbReference type="SUPFAM" id="SSF46955">
    <property type="entry name" value="Putative DNA-binding domain"/>
    <property type="match status" value="1"/>
</dbReference>
<gene>
    <name evidence="1" type="ORF">D6C00_00965</name>
</gene>